<proteinExistence type="predicted"/>
<dbReference type="AlphaFoldDB" id="A0AAE1BBS6"/>
<feature type="compositionally biased region" description="Polar residues" evidence="1">
    <location>
        <begin position="238"/>
        <end position="249"/>
    </location>
</feature>
<feature type="compositionally biased region" description="Low complexity" evidence="1">
    <location>
        <begin position="105"/>
        <end position="122"/>
    </location>
</feature>
<dbReference type="EMBL" id="JAWDGP010000175">
    <property type="protein sequence ID" value="KAK3803210.1"/>
    <property type="molecule type" value="Genomic_DNA"/>
</dbReference>
<gene>
    <name evidence="2" type="ORF">RRG08_013793</name>
</gene>
<dbReference type="Proteomes" id="UP001283361">
    <property type="component" value="Unassembled WGS sequence"/>
</dbReference>
<feature type="compositionally biased region" description="Low complexity" evidence="1">
    <location>
        <begin position="227"/>
        <end position="237"/>
    </location>
</feature>
<evidence type="ECO:0000313" key="3">
    <source>
        <dbReference type="Proteomes" id="UP001283361"/>
    </source>
</evidence>
<feature type="region of interest" description="Disordered" evidence="1">
    <location>
        <begin position="272"/>
        <end position="315"/>
    </location>
</feature>
<comment type="caution">
    <text evidence="2">The sequence shown here is derived from an EMBL/GenBank/DDBJ whole genome shotgun (WGS) entry which is preliminary data.</text>
</comment>
<feature type="region of interest" description="Disordered" evidence="1">
    <location>
        <begin position="226"/>
        <end position="251"/>
    </location>
</feature>
<protein>
    <submittedName>
        <fullName evidence="2">Uncharacterized protein</fullName>
    </submittedName>
</protein>
<feature type="region of interest" description="Disordered" evidence="1">
    <location>
        <begin position="169"/>
        <end position="211"/>
    </location>
</feature>
<accession>A0AAE1BBS6</accession>
<reference evidence="2" key="1">
    <citation type="journal article" date="2023" name="G3 (Bethesda)">
        <title>A reference genome for the long-term kleptoplast-retaining sea slug Elysia crispata morphotype clarki.</title>
        <authorList>
            <person name="Eastman K.E."/>
            <person name="Pendleton A.L."/>
            <person name="Shaikh M.A."/>
            <person name="Suttiyut T."/>
            <person name="Ogas R."/>
            <person name="Tomko P."/>
            <person name="Gavelis G."/>
            <person name="Widhalm J.R."/>
            <person name="Wisecaver J.H."/>
        </authorList>
    </citation>
    <scope>NUCLEOTIDE SEQUENCE</scope>
    <source>
        <strain evidence="2">ECLA1</strain>
    </source>
</reference>
<sequence>MRDPFRIIPVRHLGHGFSIAEALDSNVPPACLDLFTTVATGYIILHAIHRGLSAGGGPLLFTTFFDTLIFDGIASAIVPSFLTFHVRAIMVIWFQEKFHRSPISVSPSYPSSPPASVERSSSNKQIASSSEPPLHVSHPSRSSAVSIFPYRESLFSCLFPTVALKDKETENQSVADSPLSPSREAPPVRARSEPDLSPGPDQHLPGVESPEPYPLIVHLFSRFCERSPSSPQQSSASHTPRATLSSQGSFYRRQSSERRFCFFFQRRQASLESNPLESPGPSNEGPLGPPSPQTADTRASLERTSEPQLSTSSRLCCLHRDDESPELSRPSSSPTLGFPASPGLCRVCPLGLPIVLESPLLHTSQEHVGFSSSTSSPPPLCPPSSSITMEFCGEIKAPAVVSNWAPVAVSLLTLAFTWRHIDRLVDELMNQTLRTVY</sequence>
<evidence type="ECO:0000256" key="1">
    <source>
        <dbReference type="SAM" id="MobiDB-lite"/>
    </source>
</evidence>
<feature type="region of interest" description="Disordered" evidence="1">
    <location>
        <begin position="105"/>
        <end position="140"/>
    </location>
</feature>
<name>A0AAE1BBS6_9GAST</name>
<keyword evidence="3" id="KW-1185">Reference proteome</keyword>
<evidence type="ECO:0000313" key="2">
    <source>
        <dbReference type="EMBL" id="KAK3803210.1"/>
    </source>
</evidence>
<organism evidence="2 3">
    <name type="scientific">Elysia crispata</name>
    <name type="common">lettuce slug</name>
    <dbReference type="NCBI Taxonomy" id="231223"/>
    <lineage>
        <taxon>Eukaryota</taxon>
        <taxon>Metazoa</taxon>
        <taxon>Spiralia</taxon>
        <taxon>Lophotrochozoa</taxon>
        <taxon>Mollusca</taxon>
        <taxon>Gastropoda</taxon>
        <taxon>Heterobranchia</taxon>
        <taxon>Euthyneura</taxon>
        <taxon>Panpulmonata</taxon>
        <taxon>Sacoglossa</taxon>
        <taxon>Placobranchoidea</taxon>
        <taxon>Plakobranchidae</taxon>
        <taxon>Elysia</taxon>
    </lineage>
</organism>